<evidence type="ECO:0008006" key="4">
    <source>
        <dbReference type="Google" id="ProtNLM"/>
    </source>
</evidence>
<reference evidence="2 3" key="1">
    <citation type="submission" date="2016-07" db="EMBL/GenBank/DDBJ databases">
        <title>Multiple horizontal gene transfer events from other fungi enriched the ability of initially mycotrophic Trichoderma (Ascomycota) to feed on dead plant biomass.</title>
        <authorList>
            <consortium name="DOE Joint Genome Institute"/>
            <person name="Aerts A."/>
            <person name="Atanasova L."/>
            <person name="Chenthamara K."/>
            <person name="Zhang J."/>
            <person name="Grujic M."/>
            <person name="Henrissat B."/>
            <person name="Kuo A."/>
            <person name="Salamov A."/>
            <person name="Lipzen A."/>
            <person name="Labutti K."/>
            <person name="Barry K."/>
            <person name="Miao Y."/>
            <person name="Rahimi M.J."/>
            <person name="Shen Q."/>
            <person name="Grigoriev I.V."/>
            <person name="Kubicek C.P."/>
            <person name="Druzhinina I.S."/>
        </authorList>
    </citation>
    <scope>NUCLEOTIDE SEQUENCE [LARGE SCALE GENOMIC DNA]</scope>
    <source>
        <strain evidence="2 3">CBS 226.95</strain>
    </source>
</reference>
<dbReference type="EMBL" id="KZ679686">
    <property type="protein sequence ID" value="PTB51360.1"/>
    <property type="molecule type" value="Genomic_DNA"/>
</dbReference>
<dbReference type="RefSeq" id="XP_024771037.1">
    <property type="nucleotide sequence ID" value="XM_024916265.1"/>
</dbReference>
<keyword evidence="3" id="KW-1185">Reference proteome</keyword>
<evidence type="ECO:0000256" key="1">
    <source>
        <dbReference type="SAM" id="SignalP"/>
    </source>
</evidence>
<accession>A0A2T4A2S3</accession>
<feature type="chain" id="PRO_5015686864" description="Secreted protein" evidence="1">
    <location>
        <begin position="25"/>
        <end position="103"/>
    </location>
</feature>
<dbReference type="GeneID" id="36624834"/>
<organism evidence="2 3">
    <name type="scientific">Trichoderma harzianum CBS 226.95</name>
    <dbReference type="NCBI Taxonomy" id="983964"/>
    <lineage>
        <taxon>Eukaryota</taxon>
        <taxon>Fungi</taxon>
        <taxon>Dikarya</taxon>
        <taxon>Ascomycota</taxon>
        <taxon>Pezizomycotina</taxon>
        <taxon>Sordariomycetes</taxon>
        <taxon>Hypocreomycetidae</taxon>
        <taxon>Hypocreales</taxon>
        <taxon>Hypocreaceae</taxon>
        <taxon>Trichoderma</taxon>
    </lineage>
</organism>
<evidence type="ECO:0000313" key="2">
    <source>
        <dbReference type="EMBL" id="PTB51360.1"/>
    </source>
</evidence>
<protein>
    <recommendedName>
        <fullName evidence="4">Secreted protein</fullName>
    </recommendedName>
</protein>
<gene>
    <name evidence="2" type="ORF">M431DRAFT_485206</name>
</gene>
<dbReference type="AlphaFoldDB" id="A0A2T4A2S3"/>
<sequence>MPRLWGAGLSVVRLCLMAVQLVMPRMPPPRLPPDISSSLPPRWMNKSLQRHDSSKSHFHMHIEYPQYKQSFGVPTKQRIQTSPMPVVHKSAWCKTWQFRKDLE</sequence>
<keyword evidence="1" id="KW-0732">Signal</keyword>
<feature type="signal peptide" evidence="1">
    <location>
        <begin position="1"/>
        <end position="24"/>
    </location>
</feature>
<dbReference type="Proteomes" id="UP000241690">
    <property type="component" value="Unassembled WGS sequence"/>
</dbReference>
<name>A0A2T4A2S3_TRIHA</name>
<evidence type="ECO:0000313" key="3">
    <source>
        <dbReference type="Proteomes" id="UP000241690"/>
    </source>
</evidence>
<proteinExistence type="predicted"/>